<evidence type="ECO:0000259" key="2">
    <source>
        <dbReference type="Pfam" id="PF04773"/>
    </source>
</evidence>
<comment type="caution">
    <text evidence="4">The sequence shown here is derived from an EMBL/GenBank/DDBJ whole genome shotgun (WGS) entry which is preliminary data.</text>
</comment>
<dbReference type="InterPro" id="IPR012373">
    <property type="entry name" value="Ferrdict_sens_TM"/>
</dbReference>
<dbReference type="Proteomes" id="UP001597418">
    <property type="component" value="Unassembled WGS sequence"/>
</dbReference>
<organism evidence="4 5">
    <name type="scientific">Sphingobacterium populi</name>
    <dbReference type="NCBI Taxonomy" id="1812824"/>
    <lineage>
        <taxon>Bacteria</taxon>
        <taxon>Pseudomonadati</taxon>
        <taxon>Bacteroidota</taxon>
        <taxon>Sphingobacteriia</taxon>
        <taxon>Sphingobacteriales</taxon>
        <taxon>Sphingobacteriaceae</taxon>
        <taxon>Sphingobacterium</taxon>
    </lineage>
</organism>
<feature type="domain" description="FecR protein" evidence="2">
    <location>
        <begin position="176"/>
        <end position="274"/>
    </location>
</feature>
<name>A0ABW5UDM6_9SPHI</name>
<gene>
    <name evidence="4" type="ORF">ACFSQ6_11175</name>
</gene>
<evidence type="ECO:0000313" key="4">
    <source>
        <dbReference type="EMBL" id="MFD2743954.1"/>
    </source>
</evidence>
<feature type="domain" description="Protein FecR C-terminal" evidence="3">
    <location>
        <begin position="318"/>
        <end position="386"/>
    </location>
</feature>
<dbReference type="Gene3D" id="2.60.120.1440">
    <property type="match status" value="1"/>
</dbReference>
<keyword evidence="5" id="KW-1185">Reference proteome</keyword>
<keyword evidence="1" id="KW-0812">Transmembrane</keyword>
<dbReference type="PANTHER" id="PTHR30273">
    <property type="entry name" value="PERIPLASMIC SIGNAL SENSOR AND SIGMA FACTOR ACTIVATOR FECR-RELATED"/>
    <property type="match status" value="1"/>
</dbReference>
<proteinExistence type="predicted"/>
<evidence type="ECO:0000259" key="3">
    <source>
        <dbReference type="Pfam" id="PF16344"/>
    </source>
</evidence>
<dbReference type="InterPro" id="IPR032508">
    <property type="entry name" value="FecR_C"/>
</dbReference>
<feature type="transmembrane region" description="Helical" evidence="1">
    <location>
        <begin position="84"/>
        <end position="103"/>
    </location>
</feature>
<protein>
    <submittedName>
        <fullName evidence="4">FecR family protein</fullName>
    </submittedName>
</protein>
<dbReference type="Pfam" id="PF16344">
    <property type="entry name" value="FecR_C"/>
    <property type="match status" value="1"/>
</dbReference>
<accession>A0ABW5UDM6</accession>
<evidence type="ECO:0000256" key="1">
    <source>
        <dbReference type="SAM" id="Phobius"/>
    </source>
</evidence>
<keyword evidence="1" id="KW-0472">Membrane</keyword>
<sequence>MTTKYRIIELLRKERNNALTVDEQQELTNWLSIPQNASLYQQIKNNLSENEALDRLKAYDTETELARMLASLTPQQPKKSTYAIWLKFVAVSAACIAIAYVLITPLQQSKDEVSTTITAGTDRALLTLEDGTTVDLSTLEARLNDPSAAMRVYEDAQGRPVYEYTGSEENAQGWHTISTPKGGQYTVKLPDGSTIWLNAESKLRYPLNFLANRKVFLEGEGYFDIRKMPNDKGDLARFTVELPGHQVNVLGTQFNINAYKENTHAQTTLIEGKVHISVENETRELRPGQQAMVSATQPNSIEIRKVDTRSFADWKEGYFFFDALSIEEVMQKIAKWYDIQVVYSGAIPNDKFGGEISRFENLNEILDLLELTEKVHFKVEGRRVTVMP</sequence>
<keyword evidence="1" id="KW-1133">Transmembrane helix</keyword>
<dbReference type="Pfam" id="PF04773">
    <property type="entry name" value="FecR"/>
    <property type="match status" value="1"/>
</dbReference>
<dbReference type="InterPro" id="IPR006860">
    <property type="entry name" value="FecR"/>
</dbReference>
<dbReference type="EMBL" id="JBHUMB010000014">
    <property type="protein sequence ID" value="MFD2743954.1"/>
    <property type="molecule type" value="Genomic_DNA"/>
</dbReference>
<dbReference type="RefSeq" id="WP_066750415.1">
    <property type="nucleotide sequence ID" value="NZ_JBHUMB010000014.1"/>
</dbReference>
<dbReference type="PANTHER" id="PTHR30273:SF2">
    <property type="entry name" value="PROTEIN FECR"/>
    <property type="match status" value="1"/>
</dbReference>
<evidence type="ECO:0000313" key="5">
    <source>
        <dbReference type="Proteomes" id="UP001597418"/>
    </source>
</evidence>
<dbReference type="Gene3D" id="3.55.50.30">
    <property type="match status" value="1"/>
</dbReference>
<reference evidence="5" key="1">
    <citation type="journal article" date="2019" name="Int. J. Syst. Evol. Microbiol.">
        <title>The Global Catalogue of Microorganisms (GCM) 10K type strain sequencing project: providing services to taxonomists for standard genome sequencing and annotation.</title>
        <authorList>
            <consortium name="The Broad Institute Genomics Platform"/>
            <consortium name="The Broad Institute Genome Sequencing Center for Infectious Disease"/>
            <person name="Wu L."/>
            <person name="Ma J."/>
        </authorList>
    </citation>
    <scope>NUCLEOTIDE SEQUENCE [LARGE SCALE GENOMIC DNA]</scope>
    <source>
        <strain evidence="5">KCTC 42247</strain>
    </source>
</reference>